<evidence type="ECO:0000256" key="1">
    <source>
        <dbReference type="ARBA" id="ARBA00010613"/>
    </source>
</evidence>
<sequence length="233" mass="25478">MRISGIQLGYDDDETLEDRVARVTDLVRTQHHADLIVLPELWPSTGFGYRRWGAAAQTLDGPVVTAMREAARTVGAYLHMGSFIEATPEALERLAGVDHDVKALPELADGDRGLWNTSVLLDPSGEIVAIYRKIHRFGFGNGEPKLLEAGEDIVTADIEVAGRTVTLGLATCYDLRFPELFRALLDRGAEVFVVPAAWPAPRVDHWSLLSRARAAEDFCAVVAVNTAGFHSKT</sequence>
<name>A0A921SNK8_9MICO</name>
<evidence type="ECO:0000313" key="4">
    <source>
        <dbReference type="Proteomes" id="UP000784435"/>
    </source>
</evidence>
<keyword evidence="3" id="KW-0808">Transferase</keyword>
<protein>
    <submittedName>
        <fullName evidence="3">Apolipoprotein acyltransferase</fullName>
    </submittedName>
</protein>
<dbReference type="PANTHER" id="PTHR23088">
    <property type="entry name" value="NITRILASE-RELATED"/>
    <property type="match status" value="1"/>
</dbReference>
<evidence type="ECO:0000259" key="2">
    <source>
        <dbReference type="PROSITE" id="PS50263"/>
    </source>
</evidence>
<dbReference type="PANTHER" id="PTHR23088:SF27">
    <property type="entry name" value="DEAMINATED GLUTATHIONE AMIDASE"/>
    <property type="match status" value="1"/>
</dbReference>
<gene>
    <name evidence="3" type="ORF">K8V08_06385</name>
</gene>
<accession>A0A921SNK8</accession>
<dbReference type="InterPro" id="IPR001110">
    <property type="entry name" value="UPF0012_CS"/>
</dbReference>
<comment type="similarity">
    <text evidence="1">Belongs to the carbon-nitrogen hydrolase superfamily. NIT1/NIT2 family.</text>
</comment>
<dbReference type="InterPro" id="IPR003010">
    <property type="entry name" value="C-N_Hydrolase"/>
</dbReference>
<keyword evidence="3" id="KW-0012">Acyltransferase</keyword>
<comment type="caution">
    <text evidence="3">The sequence shown here is derived from an EMBL/GenBank/DDBJ whole genome shotgun (WGS) entry which is preliminary data.</text>
</comment>
<dbReference type="Gene3D" id="3.60.110.10">
    <property type="entry name" value="Carbon-nitrogen hydrolase"/>
    <property type="match status" value="1"/>
</dbReference>
<dbReference type="PROSITE" id="PS50263">
    <property type="entry name" value="CN_HYDROLASE"/>
    <property type="match status" value="1"/>
</dbReference>
<dbReference type="AlphaFoldDB" id="A0A921SNK8"/>
<dbReference type="PROSITE" id="PS01227">
    <property type="entry name" value="UPF0012"/>
    <property type="match status" value="1"/>
</dbReference>
<reference evidence="3" key="2">
    <citation type="submission" date="2021-09" db="EMBL/GenBank/DDBJ databases">
        <authorList>
            <person name="Gilroy R."/>
        </authorList>
    </citation>
    <scope>NUCLEOTIDE SEQUENCE</scope>
    <source>
        <strain evidence="3">ChiGjej5B5-7349</strain>
    </source>
</reference>
<dbReference type="Pfam" id="PF00795">
    <property type="entry name" value="CN_hydrolase"/>
    <property type="match status" value="1"/>
</dbReference>
<dbReference type="GO" id="GO:0016746">
    <property type="term" value="F:acyltransferase activity"/>
    <property type="evidence" value="ECO:0007669"/>
    <property type="project" value="UniProtKB-KW"/>
</dbReference>
<feature type="domain" description="CN hydrolase" evidence="2">
    <location>
        <begin position="1"/>
        <end position="233"/>
    </location>
</feature>
<dbReference type="EMBL" id="DYUK01000136">
    <property type="protein sequence ID" value="HJG80021.1"/>
    <property type="molecule type" value="Genomic_DNA"/>
</dbReference>
<organism evidence="3 4">
    <name type="scientific">Brevibacterium senegalense</name>
    <dbReference type="NCBI Taxonomy" id="1033736"/>
    <lineage>
        <taxon>Bacteria</taxon>
        <taxon>Bacillati</taxon>
        <taxon>Actinomycetota</taxon>
        <taxon>Actinomycetes</taxon>
        <taxon>Micrococcales</taxon>
        <taxon>Brevibacteriaceae</taxon>
        <taxon>Brevibacterium</taxon>
    </lineage>
</organism>
<proteinExistence type="inferred from homology"/>
<reference evidence="3" key="1">
    <citation type="journal article" date="2021" name="PeerJ">
        <title>Extensive microbial diversity within the chicken gut microbiome revealed by metagenomics and culture.</title>
        <authorList>
            <person name="Gilroy R."/>
            <person name="Ravi A."/>
            <person name="Getino M."/>
            <person name="Pursley I."/>
            <person name="Horton D.L."/>
            <person name="Alikhan N.F."/>
            <person name="Baker D."/>
            <person name="Gharbi K."/>
            <person name="Hall N."/>
            <person name="Watson M."/>
            <person name="Adriaenssens E.M."/>
            <person name="Foster-Nyarko E."/>
            <person name="Jarju S."/>
            <person name="Secka A."/>
            <person name="Antonio M."/>
            <person name="Oren A."/>
            <person name="Chaudhuri R.R."/>
            <person name="La Ragione R."/>
            <person name="Hildebrand F."/>
            <person name="Pallen M.J."/>
        </authorList>
    </citation>
    <scope>NUCLEOTIDE SEQUENCE</scope>
    <source>
        <strain evidence="3">ChiGjej5B5-7349</strain>
    </source>
</reference>
<dbReference type="Proteomes" id="UP000784435">
    <property type="component" value="Unassembled WGS sequence"/>
</dbReference>
<feature type="non-terminal residue" evidence="3">
    <location>
        <position position="233"/>
    </location>
</feature>
<dbReference type="InterPro" id="IPR036526">
    <property type="entry name" value="C-N_Hydrolase_sf"/>
</dbReference>
<evidence type="ECO:0000313" key="3">
    <source>
        <dbReference type="EMBL" id="HJG80021.1"/>
    </source>
</evidence>
<dbReference type="SUPFAM" id="SSF56317">
    <property type="entry name" value="Carbon-nitrogen hydrolase"/>
    <property type="match status" value="1"/>
</dbReference>